<dbReference type="SMART" id="SM00382">
    <property type="entry name" value="AAA"/>
    <property type="match status" value="1"/>
</dbReference>
<evidence type="ECO:0000256" key="2">
    <source>
        <dbReference type="ARBA" id="ARBA00022741"/>
    </source>
</evidence>
<dbReference type="PROSITE" id="PS50893">
    <property type="entry name" value="ABC_TRANSPORTER_2"/>
    <property type="match status" value="1"/>
</dbReference>
<dbReference type="SUPFAM" id="SSF52540">
    <property type="entry name" value="P-loop containing nucleoside triphosphate hydrolases"/>
    <property type="match status" value="1"/>
</dbReference>
<protein>
    <submittedName>
        <fullName evidence="5">Sulfonate transport system ATP-binding protein</fullName>
    </submittedName>
</protein>
<keyword evidence="3 5" id="KW-0067">ATP-binding</keyword>
<dbReference type="PANTHER" id="PTHR42788:SF13">
    <property type="entry name" value="ALIPHATIC SULFONATES IMPORT ATP-BINDING PROTEIN SSUB"/>
    <property type="match status" value="1"/>
</dbReference>
<reference evidence="5 6" key="1">
    <citation type="submission" date="2018-06" db="EMBL/GenBank/DDBJ databases">
        <title>Genomic Encyclopedia of Type Strains, Phase I: the one thousand microbial genomes (KMG-I) project.</title>
        <authorList>
            <person name="Kyrpides N."/>
        </authorList>
    </citation>
    <scope>NUCLEOTIDE SEQUENCE [LARGE SCALE GENOMIC DNA]</scope>
    <source>
        <strain evidence="5 6">DSM 19573</strain>
    </source>
</reference>
<dbReference type="Pfam" id="PF00005">
    <property type="entry name" value="ABC_tran"/>
    <property type="match status" value="1"/>
</dbReference>
<dbReference type="EMBL" id="QKMR01000003">
    <property type="protein sequence ID" value="PYG89430.1"/>
    <property type="molecule type" value="Genomic_DNA"/>
</dbReference>
<dbReference type="InterPro" id="IPR027417">
    <property type="entry name" value="P-loop_NTPase"/>
</dbReference>
<accession>A0A318XQ23</accession>
<dbReference type="OrthoDB" id="9801958at2"/>
<dbReference type="InterPro" id="IPR003439">
    <property type="entry name" value="ABC_transporter-like_ATP-bd"/>
</dbReference>
<evidence type="ECO:0000256" key="3">
    <source>
        <dbReference type="ARBA" id="ARBA00022840"/>
    </source>
</evidence>
<dbReference type="InterPro" id="IPR050166">
    <property type="entry name" value="ABC_transporter_ATP-bind"/>
</dbReference>
<dbReference type="CDD" id="cd03293">
    <property type="entry name" value="ABC_NrtD_SsuB_transporters"/>
    <property type="match status" value="1"/>
</dbReference>
<comment type="caution">
    <text evidence="5">The sequence shown here is derived from an EMBL/GenBank/DDBJ whole genome shotgun (WGS) entry which is preliminary data.</text>
</comment>
<sequence length="248" mass="28545">MSEKEYKVEVKNLCKSFGTLEVLKDCSFNIKRGEFVCVVGPTGCGKTTFLNTLTCLTEPTSGEILVDGEPANPEKHNLSFVFQEPSAVPWLTVEQNIRFGLEIKKKPKEYIDERVENIISMMALSKYRDRYPHELSTSAEQKIVIGRAFAMNPDLLLMDEPYGQMDIKTRFYLEDEVVRLWETLGCTIVFITHNVEEAVYLAERVLILSQKPASIKESIAIDLPRPRDIASKKFIEYRTHIVDMIKWW</sequence>
<dbReference type="Proteomes" id="UP000248132">
    <property type="component" value="Unassembled WGS sequence"/>
</dbReference>
<evidence type="ECO:0000313" key="6">
    <source>
        <dbReference type="Proteomes" id="UP000248132"/>
    </source>
</evidence>
<evidence type="ECO:0000313" key="5">
    <source>
        <dbReference type="EMBL" id="PYG89430.1"/>
    </source>
</evidence>
<dbReference type="PANTHER" id="PTHR42788">
    <property type="entry name" value="TAURINE IMPORT ATP-BINDING PROTEIN-RELATED"/>
    <property type="match status" value="1"/>
</dbReference>
<evidence type="ECO:0000259" key="4">
    <source>
        <dbReference type="PROSITE" id="PS50893"/>
    </source>
</evidence>
<dbReference type="GO" id="GO:0005524">
    <property type="term" value="F:ATP binding"/>
    <property type="evidence" value="ECO:0007669"/>
    <property type="project" value="UniProtKB-KW"/>
</dbReference>
<dbReference type="GO" id="GO:0016887">
    <property type="term" value="F:ATP hydrolysis activity"/>
    <property type="evidence" value="ECO:0007669"/>
    <property type="project" value="InterPro"/>
</dbReference>
<evidence type="ECO:0000256" key="1">
    <source>
        <dbReference type="ARBA" id="ARBA00022448"/>
    </source>
</evidence>
<proteinExistence type="predicted"/>
<dbReference type="AlphaFoldDB" id="A0A318XQ23"/>
<gene>
    <name evidence="5" type="ORF">LY28_00649</name>
</gene>
<keyword evidence="6" id="KW-1185">Reference proteome</keyword>
<organism evidence="5 6">
    <name type="scientific">Ruminiclostridium sufflavum DSM 19573</name>
    <dbReference type="NCBI Taxonomy" id="1121337"/>
    <lineage>
        <taxon>Bacteria</taxon>
        <taxon>Bacillati</taxon>
        <taxon>Bacillota</taxon>
        <taxon>Clostridia</taxon>
        <taxon>Eubacteriales</taxon>
        <taxon>Oscillospiraceae</taxon>
        <taxon>Ruminiclostridium</taxon>
    </lineage>
</organism>
<dbReference type="InterPro" id="IPR003593">
    <property type="entry name" value="AAA+_ATPase"/>
</dbReference>
<dbReference type="Gene3D" id="3.40.50.300">
    <property type="entry name" value="P-loop containing nucleotide triphosphate hydrolases"/>
    <property type="match status" value="1"/>
</dbReference>
<feature type="domain" description="ABC transporter" evidence="4">
    <location>
        <begin position="8"/>
        <end position="235"/>
    </location>
</feature>
<keyword evidence="2" id="KW-0547">Nucleotide-binding</keyword>
<name>A0A318XQ23_9FIRM</name>
<dbReference type="RefSeq" id="WP_110460725.1">
    <property type="nucleotide sequence ID" value="NZ_QKMR01000003.1"/>
</dbReference>
<keyword evidence="1" id="KW-0813">Transport</keyword>